<gene>
    <name evidence="2" type="ORF">ISP06_07260</name>
</gene>
<proteinExistence type="predicted"/>
<keyword evidence="2" id="KW-0808">Transferase</keyword>
<dbReference type="PANTHER" id="PTHR36836">
    <property type="entry name" value="COLANIC ACID BIOSYNTHESIS PROTEIN WCAK"/>
    <property type="match status" value="1"/>
</dbReference>
<dbReference type="AlphaFoldDB" id="A0A843AQ38"/>
<comment type="caution">
    <text evidence="2">The sequence shown here is derived from an EMBL/GenBank/DDBJ whole genome shotgun (WGS) entry which is preliminary data.</text>
</comment>
<sequence length="432" mass="49726">MVKDDLTIALYGIKGVYNYGCEAIIRGTEIILREKWPDIHIKYVSLRPKDDKKRLKGCDVEIIPREKYPLLSLSGFSKTLAHTIGIPFYPFFEENTEWIEDCDAIFSIGGDLYTLPSNYQDKSRFHFLKYLNNPRSLSMNYGNKLFGKPYNPLIHFGDLVHTNQKKFIIWGASIGPFEKSENAKKIFRTHLLNVDLITAREPTTKSYLNNLGIHANVENCADPAFLVSSNRDNKAKISDEIVIGLNLSPFSANQVFGKNETKIILKQTEMIKKIVDKFQAKIILIPHVISENVKDDDLRYLKLLKDSLDGKTSDYVSLIDADVGFLETKKIISQCDLLIAARMHCAINAIETEVPTIFISYSKKSEGMAYYVYRNNKWIIPLDNMKYDFVLKLIQSMLSEKEYLKFFLKKRMETIRSDAYLPLIKLNQVLKK</sequence>
<evidence type="ECO:0000259" key="1">
    <source>
        <dbReference type="Pfam" id="PF04230"/>
    </source>
</evidence>
<evidence type="ECO:0000313" key="2">
    <source>
        <dbReference type="EMBL" id="MBF4475250.1"/>
    </source>
</evidence>
<dbReference type="RefSeq" id="WP_276699254.1">
    <property type="nucleotide sequence ID" value="NZ_JADIIL010000026.1"/>
</dbReference>
<protein>
    <submittedName>
        <fullName evidence="2">Polysaccharide pyruvyl transferase family protein</fullName>
    </submittedName>
</protein>
<name>A0A843AQ38_METFO</name>
<dbReference type="PANTHER" id="PTHR36836:SF1">
    <property type="entry name" value="COLANIC ACID BIOSYNTHESIS PROTEIN WCAK"/>
    <property type="match status" value="1"/>
</dbReference>
<dbReference type="InterPro" id="IPR007345">
    <property type="entry name" value="Polysacch_pyruvyl_Trfase"/>
</dbReference>
<accession>A0A843AQ38</accession>
<feature type="domain" description="Polysaccharide pyruvyl transferase" evidence="1">
    <location>
        <begin position="18"/>
        <end position="362"/>
    </location>
</feature>
<evidence type="ECO:0000313" key="3">
    <source>
        <dbReference type="Proteomes" id="UP000606900"/>
    </source>
</evidence>
<reference evidence="2" key="1">
    <citation type="submission" date="2020-10" db="EMBL/GenBank/DDBJ databases">
        <title>Dehalococcoides mccartyi of a TCE/Cr reducing biochatode.</title>
        <authorList>
            <person name="Matturro B."/>
        </authorList>
    </citation>
    <scope>NUCLEOTIDE SEQUENCE</scope>
    <source>
        <strain evidence="2">Bin2</strain>
    </source>
</reference>
<organism evidence="2 3">
    <name type="scientific">Methanobacterium formicicum</name>
    <dbReference type="NCBI Taxonomy" id="2162"/>
    <lineage>
        <taxon>Archaea</taxon>
        <taxon>Methanobacteriati</taxon>
        <taxon>Methanobacteriota</taxon>
        <taxon>Methanomada group</taxon>
        <taxon>Methanobacteria</taxon>
        <taxon>Methanobacteriales</taxon>
        <taxon>Methanobacteriaceae</taxon>
        <taxon>Methanobacterium</taxon>
    </lineage>
</organism>
<dbReference type="EMBL" id="JADIIL010000026">
    <property type="protein sequence ID" value="MBF4475250.1"/>
    <property type="molecule type" value="Genomic_DNA"/>
</dbReference>
<dbReference type="GO" id="GO:0016740">
    <property type="term" value="F:transferase activity"/>
    <property type="evidence" value="ECO:0007669"/>
    <property type="project" value="UniProtKB-KW"/>
</dbReference>
<dbReference type="Proteomes" id="UP000606900">
    <property type="component" value="Unassembled WGS sequence"/>
</dbReference>
<dbReference type="Pfam" id="PF04230">
    <property type="entry name" value="PS_pyruv_trans"/>
    <property type="match status" value="1"/>
</dbReference>